<dbReference type="CDD" id="cd13898">
    <property type="entry name" value="CuRO_3_Abr2_like"/>
    <property type="match status" value="1"/>
</dbReference>
<keyword evidence="6" id="KW-0325">Glycoprotein</keyword>
<dbReference type="CDD" id="cd13850">
    <property type="entry name" value="CuRO_1_Abr2_like"/>
    <property type="match status" value="1"/>
</dbReference>
<evidence type="ECO:0000313" key="11">
    <source>
        <dbReference type="EMBL" id="PLB48887.1"/>
    </source>
</evidence>
<keyword evidence="2" id="KW-0479">Metal-binding</keyword>
<dbReference type="InterPro" id="IPR011707">
    <property type="entry name" value="Cu-oxidase-like_N"/>
</dbReference>
<dbReference type="FunFam" id="2.60.40.420:FF:000061">
    <property type="entry name" value="Laccase TilA"/>
    <property type="match status" value="1"/>
</dbReference>
<comment type="caution">
    <text evidence="11">The sequence shown here is derived from an EMBL/GenBank/DDBJ whole genome shotgun (WGS) entry which is preliminary data.</text>
</comment>
<dbReference type="OrthoDB" id="2121828at2759"/>
<dbReference type="InterPro" id="IPR008972">
    <property type="entry name" value="Cupredoxin"/>
</dbReference>
<accession>A0A2I2G7M9</accession>
<organism evidence="11 12">
    <name type="scientific">Aspergillus steynii IBT 23096</name>
    <dbReference type="NCBI Taxonomy" id="1392250"/>
    <lineage>
        <taxon>Eukaryota</taxon>
        <taxon>Fungi</taxon>
        <taxon>Dikarya</taxon>
        <taxon>Ascomycota</taxon>
        <taxon>Pezizomycotina</taxon>
        <taxon>Eurotiomycetes</taxon>
        <taxon>Eurotiomycetidae</taxon>
        <taxon>Eurotiales</taxon>
        <taxon>Aspergillaceae</taxon>
        <taxon>Aspergillus</taxon>
        <taxon>Aspergillus subgen. Circumdati</taxon>
    </lineage>
</organism>
<dbReference type="GO" id="GO:0052716">
    <property type="term" value="F:hydroquinone:oxygen oxidoreductase activity"/>
    <property type="evidence" value="ECO:0007669"/>
    <property type="project" value="UniProtKB-ARBA"/>
</dbReference>
<evidence type="ECO:0000256" key="3">
    <source>
        <dbReference type="ARBA" id="ARBA00022729"/>
    </source>
</evidence>
<dbReference type="InterPro" id="IPR045087">
    <property type="entry name" value="Cu-oxidase_fam"/>
</dbReference>
<evidence type="ECO:0008006" key="13">
    <source>
        <dbReference type="Google" id="ProtNLM"/>
    </source>
</evidence>
<dbReference type="STRING" id="1392250.A0A2I2G7M9"/>
<dbReference type="Pfam" id="PF00394">
    <property type="entry name" value="Cu-oxidase"/>
    <property type="match status" value="1"/>
</dbReference>
<dbReference type="PANTHER" id="PTHR11709:SF488">
    <property type="entry name" value="LACCASE-RELATED"/>
    <property type="match status" value="1"/>
</dbReference>
<dbReference type="AlphaFoldDB" id="A0A2I2G7M9"/>
<evidence type="ECO:0000259" key="9">
    <source>
        <dbReference type="Pfam" id="PF07731"/>
    </source>
</evidence>
<dbReference type="InterPro" id="IPR001117">
    <property type="entry name" value="Cu-oxidase_2nd"/>
</dbReference>
<sequence>MGPFRHGLALLATLLLLLVRTYASDRLVSGTGNTVRFDLTLTWEDWAPAGIPRKMILTNGQFPGPSLELRQGDDVEVEVVNQLPWGTTIHFHGIAQRNTPWSDGTPGVSQKPIPPGGRFLYKWRATEYGAHWYHAHSRGHVEDGLFGAIHIRPDDSVERPFHLISEDREALDAMRKAEGKTTPIILSDWSRMTSEEVWQAEETTGLDALCTNALLVNGKGSISCLGKKKLDSLLHPGLKSVLGNSSLTDIGCIPPTNSIVQGNFQHNISAIPTSLFGGCVPSDGPTERLIVTPSAKFASFDLISAASVSSFMFAIDEHSMYVYAIDGRYIEPTIADAITITNGARYSVMIKLDKPAADYIVRIANHGLNQIINGTAIMSYNTAVKARKRLSIPSIDIAGEATVTNLTILDESRTVPFPVEVPSHEVAETHILDIDRHNQSYRWIMGNASYPMALEESSPLLLHPSTATNDLSIKTRNGTWVDLIFRVANPLQPPHPIHKHSNKFFVIGQGEGYWNYTSVAEAMEDVPESFNFQTPPIRDTYVTVPAVTGPTWLAIRYHVVNPGAFLLHCHIQPHMKGGMMLGLLDGVDEWPEIPEEYQGDLAGFESEGM</sequence>
<evidence type="ECO:0000256" key="2">
    <source>
        <dbReference type="ARBA" id="ARBA00022723"/>
    </source>
</evidence>
<proteinExistence type="inferred from homology"/>
<name>A0A2I2G7M9_9EURO</name>
<dbReference type="GO" id="GO:0005507">
    <property type="term" value="F:copper ion binding"/>
    <property type="evidence" value="ECO:0007669"/>
    <property type="project" value="InterPro"/>
</dbReference>
<dbReference type="PROSITE" id="PS00079">
    <property type="entry name" value="MULTICOPPER_OXIDASE1"/>
    <property type="match status" value="1"/>
</dbReference>
<dbReference type="InterPro" id="IPR033138">
    <property type="entry name" value="Cu_oxidase_CS"/>
</dbReference>
<feature type="signal peptide" evidence="7">
    <location>
        <begin position="1"/>
        <end position="23"/>
    </location>
</feature>
<dbReference type="FunFam" id="2.60.40.420:FF:000036">
    <property type="entry name" value="L-ascorbate oxidase"/>
    <property type="match status" value="1"/>
</dbReference>
<evidence type="ECO:0000259" key="8">
    <source>
        <dbReference type="Pfam" id="PF00394"/>
    </source>
</evidence>
<feature type="chain" id="PRO_5014183863" description="Laccase TilA" evidence="7">
    <location>
        <begin position="24"/>
        <end position="609"/>
    </location>
</feature>
<dbReference type="SUPFAM" id="SSF49503">
    <property type="entry name" value="Cupredoxins"/>
    <property type="match status" value="3"/>
</dbReference>
<dbReference type="PANTHER" id="PTHR11709">
    <property type="entry name" value="MULTI-COPPER OXIDASE"/>
    <property type="match status" value="1"/>
</dbReference>
<evidence type="ECO:0000256" key="1">
    <source>
        <dbReference type="ARBA" id="ARBA00010609"/>
    </source>
</evidence>
<evidence type="ECO:0000259" key="10">
    <source>
        <dbReference type="Pfam" id="PF07732"/>
    </source>
</evidence>
<dbReference type="PROSITE" id="PS00080">
    <property type="entry name" value="MULTICOPPER_OXIDASE2"/>
    <property type="match status" value="1"/>
</dbReference>
<dbReference type="GeneID" id="36559259"/>
<dbReference type="Pfam" id="PF07732">
    <property type="entry name" value="Cu-oxidase_3"/>
    <property type="match status" value="1"/>
</dbReference>
<feature type="domain" description="Plastocyanin-like" evidence="10">
    <location>
        <begin position="41"/>
        <end position="154"/>
    </location>
</feature>
<gene>
    <name evidence="11" type="ORF">P170DRAFT_455706</name>
</gene>
<protein>
    <recommendedName>
        <fullName evidence="13">Laccase TilA</fullName>
    </recommendedName>
</protein>
<comment type="similarity">
    <text evidence="1">Belongs to the multicopper oxidase family.</text>
</comment>
<dbReference type="EMBL" id="MSFO01000004">
    <property type="protein sequence ID" value="PLB48887.1"/>
    <property type="molecule type" value="Genomic_DNA"/>
</dbReference>
<evidence type="ECO:0000256" key="7">
    <source>
        <dbReference type="SAM" id="SignalP"/>
    </source>
</evidence>
<evidence type="ECO:0000256" key="6">
    <source>
        <dbReference type="ARBA" id="ARBA00023180"/>
    </source>
</evidence>
<keyword evidence="3 7" id="KW-0732">Signal</keyword>
<evidence type="ECO:0000256" key="5">
    <source>
        <dbReference type="ARBA" id="ARBA00023008"/>
    </source>
</evidence>
<dbReference type="Proteomes" id="UP000234275">
    <property type="component" value="Unassembled WGS sequence"/>
</dbReference>
<keyword evidence="5" id="KW-0186">Copper</keyword>
<dbReference type="GO" id="GO:0042440">
    <property type="term" value="P:pigment metabolic process"/>
    <property type="evidence" value="ECO:0007669"/>
    <property type="project" value="UniProtKB-ARBA"/>
</dbReference>
<feature type="domain" description="Plastocyanin-like" evidence="9">
    <location>
        <begin position="469"/>
        <end position="585"/>
    </location>
</feature>
<reference evidence="11 12" key="1">
    <citation type="submission" date="2016-12" db="EMBL/GenBank/DDBJ databases">
        <title>The genomes of Aspergillus section Nigri reveals drivers in fungal speciation.</title>
        <authorList>
            <consortium name="DOE Joint Genome Institute"/>
            <person name="Vesth T.C."/>
            <person name="Nybo J."/>
            <person name="Theobald S."/>
            <person name="Brandl J."/>
            <person name="Frisvad J.C."/>
            <person name="Nielsen K.F."/>
            <person name="Lyhne E.K."/>
            <person name="Kogle M.E."/>
            <person name="Kuo A."/>
            <person name="Riley R."/>
            <person name="Clum A."/>
            <person name="Nolan M."/>
            <person name="Lipzen A."/>
            <person name="Salamov A."/>
            <person name="Henrissat B."/>
            <person name="Wiebenga A."/>
            <person name="De Vries R.P."/>
            <person name="Grigoriev I.V."/>
            <person name="Mortensen U.H."/>
            <person name="Andersen M.R."/>
            <person name="Baker S.E."/>
        </authorList>
    </citation>
    <scope>NUCLEOTIDE SEQUENCE [LARGE SCALE GENOMIC DNA]</scope>
    <source>
        <strain evidence="11 12">IBT 23096</strain>
    </source>
</reference>
<keyword evidence="4" id="KW-0560">Oxidoreductase</keyword>
<dbReference type="VEuPathDB" id="FungiDB:P170DRAFT_455706"/>
<keyword evidence="12" id="KW-1185">Reference proteome</keyword>
<dbReference type="CDD" id="cd13876">
    <property type="entry name" value="CuRO_2_Abr2_like"/>
    <property type="match status" value="1"/>
</dbReference>
<dbReference type="InterPro" id="IPR002355">
    <property type="entry name" value="Cu_oxidase_Cu_BS"/>
</dbReference>
<dbReference type="Pfam" id="PF07731">
    <property type="entry name" value="Cu-oxidase_2"/>
    <property type="match status" value="1"/>
</dbReference>
<evidence type="ECO:0000313" key="12">
    <source>
        <dbReference type="Proteomes" id="UP000234275"/>
    </source>
</evidence>
<dbReference type="InterPro" id="IPR011706">
    <property type="entry name" value="Cu-oxidase_C"/>
</dbReference>
<dbReference type="Gene3D" id="2.60.40.420">
    <property type="entry name" value="Cupredoxins - blue copper proteins"/>
    <property type="match status" value="3"/>
</dbReference>
<feature type="domain" description="Plastocyanin-like" evidence="8">
    <location>
        <begin position="181"/>
        <end position="382"/>
    </location>
</feature>
<evidence type="ECO:0000256" key="4">
    <source>
        <dbReference type="ARBA" id="ARBA00023002"/>
    </source>
</evidence>
<dbReference type="RefSeq" id="XP_024704189.1">
    <property type="nucleotide sequence ID" value="XM_024851560.1"/>
</dbReference>